<evidence type="ECO:0000256" key="3">
    <source>
        <dbReference type="ARBA" id="ARBA00022801"/>
    </source>
</evidence>
<dbReference type="Gene3D" id="3.40.630.10">
    <property type="entry name" value="Zn peptidases"/>
    <property type="match status" value="1"/>
</dbReference>
<dbReference type="InterPro" id="IPR036264">
    <property type="entry name" value="Bact_exopeptidase_dim_dom"/>
</dbReference>
<dbReference type="Pfam" id="PF07687">
    <property type="entry name" value="M20_dimer"/>
    <property type="match status" value="1"/>
</dbReference>
<dbReference type="EMBL" id="ML986603">
    <property type="protein sequence ID" value="KAF2265799.1"/>
    <property type="molecule type" value="Genomic_DNA"/>
</dbReference>
<name>A0A9P4N761_9PLEO</name>
<dbReference type="PANTHER" id="PTHR11014">
    <property type="entry name" value="PEPTIDASE M20 FAMILY MEMBER"/>
    <property type="match status" value="1"/>
</dbReference>
<dbReference type="Gene3D" id="3.30.70.360">
    <property type="match status" value="1"/>
</dbReference>
<dbReference type="FunFam" id="3.30.70.360:FF:000001">
    <property type="entry name" value="N-acetyldiaminopimelate deacetylase"/>
    <property type="match status" value="1"/>
</dbReference>
<keyword evidence="6" id="KW-1185">Reference proteome</keyword>
<dbReference type="NCBIfam" id="TIGR01891">
    <property type="entry name" value="amidohydrolases"/>
    <property type="match status" value="1"/>
</dbReference>
<dbReference type="InterPro" id="IPR011650">
    <property type="entry name" value="Peptidase_M20_dimer"/>
</dbReference>
<evidence type="ECO:0000313" key="6">
    <source>
        <dbReference type="Proteomes" id="UP000800093"/>
    </source>
</evidence>
<organism evidence="5 6">
    <name type="scientific">Lojkania enalia</name>
    <dbReference type="NCBI Taxonomy" id="147567"/>
    <lineage>
        <taxon>Eukaryota</taxon>
        <taxon>Fungi</taxon>
        <taxon>Dikarya</taxon>
        <taxon>Ascomycota</taxon>
        <taxon>Pezizomycotina</taxon>
        <taxon>Dothideomycetes</taxon>
        <taxon>Pleosporomycetidae</taxon>
        <taxon>Pleosporales</taxon>
        <taxon>Pleosporales incertae sedis</taxon>
        <taxon>Lojkania</taxon>
    </lineage>
</organism>
<dbReference type="SUPFAM" id="SSF55031">
    <property type="entry name" value="Bacterial exopeptidase dimerisation domain"/>
    <property type="match status" value="1"/>
</dbReference>
<evidence type="ECO:0000259" key="4">
    <source>
        <dbReference type="Pfam" id="PF07687"/>
    </source>
</evidence>
<dbReference type="OrthoDB" id="6119954at2759"/>
<sequence>METQPGSLHSIVEKYLPVLGPFEDRYRDIHQHPELGRLEKRTSEIAAYHLRQFGYNTLTNIGGYGVVGILENGVGPTVLLRADMDALPIREQTGLHYASTVEAIDTDGERKPVMHACGHDMHTTSLMGASTLLANAKGKWKGTLICLFQPDEEHGTGAQAMINDDLYGKIPKPNIVLGQHLTNSKTGVVLIRPGSCMASADTFKVTVFGRGAHAAQPQDSIDPILLAASIIVRLQSVVAREIGPEDVASVSCATIHGGKAHNVIPYEVELTLNIRTFDPAVREKVIEAVKRIIKGEAITSGAEKEPKIELLGSFPPTINSTPESLKLRQSFISFFGEERTWEAGRHTASEDFTNLATAIGVPSIFWNFGGVDEEKWKKFEAEKDPKIISGSHQEDYAPVVQPTLRTAIEALSVAALTFLKVD</sequence>
<evidence type="ECO:0000256" key="1">
    <source>
        <dbReference type="ARBA" id="ARBA00006153"/>
    </source>
</evidence>
<dbReference type="GO" id="GO:0016787">
    <property type="term" value="F:hydrolase activity"/>
    <property type="evidence" value="ECO:0007669"/>
    <property type="project" value="UniProtKB-KW"/>
</dbReference>
<comment type="similarity">
    <text evidence="1">Belongs to the peptidase M20 family.</text>
</comment>
<reference evidence="6" key="1">
    <citation type="journal article" date="2020" name="Stud. Mycol.">
        <title>101 Dothideomycetes genomes: A test case for predicting lifestyles and emergence of pathogens.</title>
        <authorList>
            <person name="Haridas S."/>
            <person name="Albert R."/>
            <person name="Binder M."/>
            <person name="Bloem J."/>
            <person name="LaButti K."/>
            <person name="Salamov A."/>
            <person name="Andreopoulos B."/>
            <person name="Baker S."/>
            <person name="Barry K."/>
            <person name="Bills G."/>
            <person name="Bluhm B."/>
            <person name="Cannon C."/>
            <person name="Castanera R."/>
            <person name="Culley D."/>
            <person name="Daum C."/>
            <person name="Ezra D."/>
            <person name="Gonzalez J."/>
            <person name="Henrissat B."/>
            <person name="Kuo A."/>
            <person name="Liang C."/>
            <person name="Lipzen A."/>
            <person name="Lutzoni F."/>
            <person name="Magnuson J."/>
            <person name="Mondo S."/>
            <person name="Nolan M."/>
            <person name="Ohm R."/>
            <person name="Pangilinan J."/>
            <person name="Park H.-J."/>
            <person name="Ramirez L."/>
            <person name="Alfaro M."/>
            <person name="Sun H."/>
            <person name="Tritt A."/>
            <person name="Yoshinaga Y."/>
            <person name="Zwiers L.-H."/>
            <person name="Turgeon B."/>
            <person name="Goodwin S."/>
            <person name="Spatafora J."/>
            <person name="Crous P."/>
            <person name="Grigoriev I."/>
        </authorList>
    </citation>
    <scope>NUCLEOTIDE SEQUENCE [LARGE SCALE GENOMIC DNA]</scope>
    <source>
        <strain evidence="6">CBS 304.66</strain>
    </source>
</reference>
<dbReference type="Pfam" id="PF01546">
    <property type="entry name" value="Peptidase_M20"/>
    <property type="match status" value="1"/>
</dbReference>
<accession>A0A9P4N761</accession>
<dbReference type="InterPro" id="IPR017439">
    <property type="entry name" value="Amidohydrolase"/>
</dbReference>
<dbReference type="Proteomes" id="UP000800093">
    <property type="component" value="Unassembled WGS sequence"/>
</dbReference>
<dbReference type="AlphaFoldDB" id="A0A9P4N761"/>
<protein>
    <submittedName>
        <fullName evidence="5">Metal-dependent amidase/aminoacylase/carboxypeptidase</fullName>
    </submittedName>
</protein>
<evidence type="ECO:0000313" key="5">
    <source>
        <dbReference type="EMBL" id="KAF2265799.1"/>
    </source>
</evidence>
<dbReference type="SUPFAM" id="SSF53187">
    <property type="entry name" value="Zn-dependent exopeptidases"/>
    <property type="match status" value="1"/>
</dbReference>
<dbReference type="InterPro" id="IPR002933">
    <property type="entry name" value="Peptidase_M20"/>
</dbReference>
<feature type="domain" description="Peptidase M20 dimerisation" evidence="4">
    <location>
        <begin position="201"/>
        <end position="297"/>
    </location>
</feature>
<keyword evidence="3" id="KW-0378">Hydrolase</keyword>
<comment type="similarity">
    <text evidence="2">Belongs to the peptidase M20A family.</text>
</comment>
<dbReference type="PANTHER" id="PTHR11014:SF63">
    <property type="entry name" value="METALLOPEPTIDASE, PUTATIVE (AFU_ORTHOLOGUE AFUA_6G09600)-RELATED"/>
    <property type="match status" value="1"/>
</dbReference>
<gene>
    <name evidence="5" type="ORF">CC78DRAFT_514748</name>
</gene>
<comment type="caution">
    <text evidence="5">The sequence shown here is derived from an EMBL/GenBank/DDBJ whole genome shotgun (WGS) entry which is preliminary data.</text>
</comment>
<evidence type="ECO:0000256" key="2">
    <source>
        <dbReference type="ARBA" id="ARBA00006247"/>
    </source>
</evidence>
<proteinExistence type="inferred from homology"/>